<dbReference type="InterPro" id="IPR023870">
    <property type="entry name" value="PGA_export_porin_PgaA"/>
</dbReference>
<protein>
    <submittedName>
        <fullName evidence="3">Poly-beta-1,6-N-acetyl-D-glucosamine export protein</fullName>
    </submittedName>
</protein>
<dbReference type="Pfam" id="PF21197">
    <property type="entry name" value="PgaA_barrel"/>
    <property type="match status" value="1"/>
</dbReference>
<dbReference type="Proteomes" id="UP000489961">
    <property type="component" value="Unassembled WGS sequence"/>
</dbReference>
<organism evidence="3 4">
    <name type="scientific">Acinetobacter bouvetii</name>
    <dbReference type="NCBI Taxonomy" id="202951"/>
    <lineage>
        <taxon>Bacteria</taxon>
        <taxon>Pseudomonadati</taxon>
        <taxon>Pseudomonadota</taxon>
        <taxon>Gammaproteobacteria</taxon>
        <taxon>Moraxellales</taxon>
        <taxon>Moraxellaceae</taxon>
        <taxon>Acinetobacter</taxon>
    </lineage>
</organism>
<dbReference type="InterPro" id="IPR019734">
    <property type="entry name" value="TPR_rpt"/>
</dbReference>
<proteinExistence type="predicted"/>
<comment type="caution">
    <text evidence="3">The sequence shown here is derived from an EMBL/GenBank/DDBJ whole genome shotgun (WGS) entry which is preliminary data.</text>
</comment>
<keyword evidence="1" id="KW-0802">TPR repeat</keyword>
<accession>A0A811G988</accession>
<evidence type="ECO:0000256" key="1">
    <source>
        <dbReference type="PROSITE-ProRule" id="PRU00339"/>
    </source>
</evidence>
<reference evidence="3 4" key="1">
    <citation type="submission" date="2020-02" db="EMBL/GenBank/DDBJ databases">
        <authorList>
            <person name="Chaudhuri R."/>
        </authorList>
    </citation>
    <scope>NUCLEOTIDE SEQUENCE [LARGE SCALE GENOMIC DNA]</scope>
    <source>
        <strain evidence="3">SFB21</strain>
    </source>
</reference>
<dbReference type="SMART" id="SM00028">
    <property type="entry name" value="TPR"/>
    <property type="match status" value="2"/>
</dbReference>
<dbReference type="InterPro" id="IPR011990">
    <property type="entry name" value="TPR-like_helical_dom_sf"/>
</dbReference>
<sequence>MPINNNELRIQIMNIKLNVLSISCGTILFSSLSYAELIYNNTVDRQREEVVPLIKQGQVDAGLKKLRQFLILQPNNQKLIADYVVMAYENNKFVESDVKYLKGIKPTEFPDYGKVNVLKALRDLKKFDLAEYWAKKFAETDQNQMWTVWIGVLQAEGGKADQARKTLAPIDINYVDADYLAQLAYTYRLLNMPIEAMNAANLAIEKNKNLSTEEQYVLALMVNADYAKAEQYLKKNNSFAKQPQLSTTVKISEFTQRIQNAVQYYKLTVYRGGTQPYQQLDQVIADMDRYEAQLPNDPKLKQQFYYEYIYVLNERNLSKKVLDQIPKTGLSIEQMPPYVRQAIADAYLKAQQPKVAEKIYKDLLKIPNYANFKLYEGLYYAFIEQEKFQSANQLLQEMDKALPTFQYSNAKGVDKVTHDDRIEYLTLVGLNYVYRQEYAKAEQYFEDLVAKAPNNVVYQSNRALVQRWRENPQRSEWILSQWDGIEPVDQGVQIEHLQNIQALGDIQLWRSQLAYLMQTMPDDTAVIKSKKELEDRNHASIQHLSTLSESDSNNSALLNRLKGSREQDHLTRLNSPWFFDNYRTYVDHSIRSAKYDQGKIDDQRVGLGLEWASRRKTANIMLSQSIDNERNQDRFGVLVNWSQWLNDHWQYALGFNSQADIPLQALKKGNEGKAYTFGLNWQQNESREAGLAYQFTDIDDGNARHEASVYVKQQILQGPHHLTSLILGGFYSQNHDVVVDYFNPEESYSGELTLQHDWITWRKYNKNFTQHFEATVGAFGQKGFSTEPIYNVLYQHNWQLSRTWSLNYGIGWGRHPYDGDDEDRTYGTVGFKGNF</sequence>
<dbReference type="NCBIfam" id="TIGR03939">
    <property type="entry name" value="PGA_TPR_OMP"/>
    <property type="match status" value="1"/>
</dbReference>
<name>A0A811G988_9GAMM</name>
<dbReference type="GO" id="GO:1901515">
    <property type="term" value="F:poly-beta-1,6-N-acetyl-D-glucosamine transmembrane transporter activity"/>
    <property type="evidence" value="ECO:0007669"/>
    <property type="project" value="InterPro"/>
</dbReference>
<feature type="repeat" description="TPR" evidence="1">
    <location>
        <begin position="422"/>
        <end position="455"/>
    </location>
</feature>
<dbReference type="Gene3D" id="1.25.40.10">
    <property type="entry name" value="Tetratricopeptide repeat domain"/>
    <property type="match status" value="2"/>
</dbReference>
<dbReference type="InterPro" id="IPR049003">
    <property type="entry name" value="PgaA_barrel"/>
</dbReference>
<dbReference type="EMBL" id="CADDTS010000014">
    <property type="protein sequence ID" value="CAB1210345.1"/>
    <property type="molecule type" value="Genomic_DNA"/>
</dbReference>
<dbReference type="AlphaFoldDB" id="A0A811G988"/>
<dbReference type="PROSITE" id="PS50005">
    <property type="entry name" value="TPR"/>
    <property type="match status" value="1"/>
</dbReference>
<evidence type="ECO:0000313" key="4">
    <source>
        <dbReference type="Proteomes" id="UP000489961"/>
    </source>
</evidence>
<gene>
    <name evidence="3" type="primary">pgaA</name>
    <name evidence="3" type="ORF">SFB21_0764</name>
</gene>
<feature type="domain" description="PgaA membrane beta barrel" evidence="2">
    <location>
        <begin position="562"/>
        <end position="823"/>
    </location>
</feature>
<dbReference type="SUPFAM" id="SSF48452">
    <property type="entry name" value="TPR-like"/>
    <property type="match status" value="1"/>
</dbReference>
<evidence type="ECO:0000259" key="2">
    <source>
        <dbReference type="Pfam" id="PF21197"/>
    </source>
</evidence>
<evidence type="ECO:0000313" key="3">
    <source>
        <dbReference type="EMBL" id="CAB1210345.1"/>
    </source>
</evidence>